<accession>A0A7M2X3Z9</accession>
<evidence type="ECO:0000313" key="6">
    <source>
        <dbReference type="EMBL" id="QOV92359.1"/>
    </source>
</evidence>
<protein>
    <submittedName>
        <fullName evidence="6">ABC transporter ATP-binding protein</fullName>
    </submittedName>
</protein>
<evidence type="ECO:0000256" key="3">
    <source>
        <dbReference type="ARBA" id="ARBA00022840"/>
    </source>
</evidence>
<evidence type="ECO:0000313" key="7">
    <source>
        <dbReference type="Proteomes" id="UP000593765"/>
    </source>
</evidence>
<evidence type="ECO:0000256" key="1">
    <source>
        <dbReference type="ARBA" id="ARBA00022448"/>
    </source>
</evidence>
<dbReference type="SUPFAM" id="SSF52540">
    <property type="entry name" value="P-loop containing nucleoside triphosphate hydrolases"/>
    <property type="match status" value="1"/>
</dbReference>
<dbReference type="PROSITE" id="PS50893">
    <property type="entry name" value="ABC_TRANSPORTER_2"/>
    <property type="match status" value="1"/>
</dbReference>
<name>A0A7M2X3Z9_9BACT</name>
<dbReference type="Proteomes" id="UP000593765">
    <property type="component" value="Chromosome"/>
</dbReference>
<dbReference type="InterPro" id="IPR027417">
    <property type="entry name" value="P-loop_NTPase"/>
</dbReference>
<keyword evidence="3 6" id="KW-0067">ATP-binding</keyword>
<dbReference type="GO" id="GO:0098796">
    <property type="term" value="C:membrane protein complex"/>
    <property type="evidence" value="ECO:0007669"/>
    <property type="project" value="UniProtKB-ARBA"/>
</dbReference>
<dbReference type="KEGG" id="hbs:IPV69_07005"/>
<dbReference type="GO" id="GO:0005524">
    <property type="term" value="F:ATP binding"/>
    <property type="evidence" value="ECO:0007669"/>
    <property type="project" value="UniProtKB-KW"/>
</dbReference>
<comment type="similarity">
    <text evidence="4">Belongs to the ABC transporter superfamily. Macrolide exporter (TC 3.A.1.122) family.</text>
</comment>
<dbReference type="InterPro" id="IPR003439">
    <property type="entry name" value="ABC_transporter-like_ATP-bd"/>
</dbReference>
<keyword evidence="7" id="KW-1185">Reference proteome</keyword>
<dbReference type="GO" id="GO:0005886">
    <property type="term" value="C:plasma membrane"/>
    <property type="evidence" value="ECO:0007669"/>
    <property type="project" value="TreeGrafter"/>
</dbReference>
<evidence type="ECO:0000256" key="2">
    <source>
        <dbReference type="ARBA" id="ARBA00022741"/>
    </source>
</evidence>
<dbReference type="SMART" id="SM00382">
    <property type="entry name" value="AAA"/>
    <property type="match status" value="1"/>
</dbReference>
<dbReference type="GO" id="GO:0016887">
    <property type="term" value="F:ATP hydrolysis activity"/>
    <property type="evidence" value="ECO:0007669"/>
    <property type="project" value="InterPro"/>
</dbReference>
<dbReference type="FunFam" id="3.40.50.300:FF:000032">
    <property type="entry name" value="Export ABC transporter ATP-binding protein"/>
    <property type="match status" value="1"/>
</dbReference>
<dbReference type="PROSITE" id="PS00211">
    <property type="entry name" value="ABC_TRANSPORTER_1"/>
    <property type="match status" value="1"/>
</dbReference>
<dbReference type="InterPro" id="IPR017871">
    <property type="entry name" value="ABC_transporter-like_CS"/>
</dbReference>
<dbReference type="GO" id="GO:0022857">
    <property type="term" value="F:transmembrane transporter activity"/>
    <property type="evidence" value="ECO:0007669"/>
    <property type="project" value="UniProtKB-ARBA"/>
</dbReference>
<dbReference type="AlphaFoldDB" id="A0A7M2X3Z9"/>
<organism evidence="6 7">
    <name type="scientific">Humisphaera borealis</name>
    <dbReference type="NCBI Taxonomy" id="2807512"/>
    <lineage>
        <taxon>Bacteria</taxon>
        <taxon>Pseudomonadati</taxon>
        <taxon>Planctomycetota</taxon>
        <taxon>Phycisphaerae</taxon>
        <taxon>Tepidisphaerales</taxon>
        <taxon>Tepidisphaeraceae</taxon>
        <taxon>Humisphaera</taxon>
    </lineage>
</organism>
<reference evidence="6 7" key="1">
    <citation type="submission" date="2020-10" db="EMBL/GenBank/DDBJ databases">
        <title>Wide distribution of Phycisphaera-like planctomycetes from WD2101 soil group in peatlands and genome analysis of the first cultivated representative.</title>
        <authorList>
            <person name="Dedysh S.N."/>
            <person name="Beletsky A.V."/>
            <person name="Ivanova A."/>
            <person name="Kulichevskaya I.S."/>
            <person name="Suzina N.E."/>
            <person name="Philippov D.A."/>
            <person name="Rakitin A.L."/>
            <person name="Mardanov A.V."/>
            <person name="Ravin N.V."/>
        </authorList>
    </citation>
    <scope>NUCLEOTIDE SEQUENCE [LARGE SCALE GENOMIC DNA]</scope>
    <source>
        <strain evidence="6 7">M1803</strain>
    </source>
</reference>
<dbReference type="InterPro" id="IPR015854">
    <property type="entry name" value="ABC_transpr_LolD-like"/>
</dbReference>
<sequence>MAPLTTAKAAVVVRDLRKEYPTPNDPLVVLRDVNLELSRGTPLAIVGPSGSGKSTLLNILGTLDQPTGGSFTLDGVDPFTLSPKDLASFRSTKIGFIFQDHLLLPQLSAAENVLVAKLAQGKATKADGDRARQLLKDVGLADRASHLPSELSGGEQQRVAIARAMMNSPTLMLADEPTGNLDPKTAQQVADLLFDLASKTGSVLVVVTHSMELAGRFPKRMRMQDGELVNA</sequence>
<dbReference type="EMBL" id="CP063458">
    <property type="protein sequence ID" value="QOV92359.1"/>
    <property type="molecule type" value="Genomic_DNA"/>
</dbReference>
<feature type="domain" description="ABC transporter" evidence="5">
    <location>
        <begin position="11"/>
        <end position="231"/>
    </location>
</feature>
<keyword evidence="2" id="KW-0547">Nucleotide-binding</keyword>
<dbReference type="InterPro" id="IPR003593">
    <property type="entry name" value="AAA+_ATPase"/>
</dbReference>
<evidence type="ECO:0000256" key="4">
    <source>
        <dbReference type="ARBA" id="ARBA00038388"/>
    </source>
</evidence>
<keyword evidence="1" id="KW-0813">Transport</keyword>
<gene>
    <name evidence="6" type="ORF">IPV69_07005</name>
</gene>
<dbReference type="Pfam" id="PF00005">
    <property type="entry name" value="ABC_tran"/>
    <property type="match status" value="1"/>
</dbReference>
<dbReference type="Gene3D" id="3.40.50.300">
    <property type="entry name" value="P-loop containing nucleotide triphosphate hydrolases"/>
    <property type="match status" value="1"/>
</dbReference>
<dbReference type="PANTHER" id="PTHR24220">
    <property type="entry name" value="IMPORT ATP-BINDING PROTEIN"/>
    <property type="match status" value="1"/>
</dbReference>
<evidence type="ECO:0000259" key="5">
    <source>
        <dbReference type="PROSITE" id="PS50893"/>
    </source>
</evidence>
<dbReference type="PANTHER" id="PTHR24220:SF689">
    <property type="entry name" value="LIPOPROTEIN-RELEASING SYSTEM ATP-BINDING PROTEIN LOLD"/>
    <property type="match status" value="1"/>
</dbReference>
<dbReference type="CDD" id="cd03255">
    <property type="entry name" value="ABC_MJ0796_LolCDE_FtsE"/>
    <property type="match status" value="1"/>
</dbReference>
<proteinExistence type="inferred from homology"/>
<dbReference type="InterPro" id="IPR017911">
    <property type="entry name" value="MacB-like_ATP-bd"/>
</dbReference>